<evidence type="ECO:0000259" key="15">
    <source>
        <dbReference type="PROSITE" id="PS51198"/>
    </source>
</evidence>
<dbReference type="GO" id="GO:0004527">
    <property type="term" value="F:exonuclease activity"/>
    <property type="evidence" value="ECO:0007669"/>
    <property type="project" value="UniProtKB-KW"/>
</dbReference>
<proteinExistence type="predicted"/>
<dbReference type="EMBL" id="LR215048">
    <property type="protein sequence ID" value="VEU80601.1"/>
    <property type="molecule type" value="Genomic_DNA"/>
</dbReference>
<dbReference type="Gene3D" id="3.90.320.10">
    <property type="match status" value="1"/>
</dbReference>
<evidence type="ECO:0000256" key="10">
    <source>
        <dbReference type="ARBA" id="ARBA00023235"/>
    </source>
</evidence>
<keyword evidence="18" id="KW-1185">Reference proteome</keyword>
<evidence type="ECO:0000256" key="8">
    <source>
        <dbReference type="ARBA" id="ARBA00023125"/>
    </source>
</evidence>
<keyword evidence="2 14" id="KW-0547">Nucleotide-binding</keyword>
<dbReference type="SUPFAM" id="SSF52980">
    <property type="entry name" value="Restriction endonuclease-like"/>
    <property type="match status" value="1"/>
</dbReference>
<dbReference type="GO" id="GO:0005524">
    <property type="term" value="F:ATP binding"/>
    <property type="evidence" value="ECO:0007669"/>
    <property type="project" value="UniProtKB-UniRule"/>
</dbReference>
<evidence type="ECO:0000259" key="16">
    <source>
        <dbReference type="PROSITE" id="PS51217"/>
    </source>
</evidence>
<dbReference type="PROSITE" id="PS51217">
    <property type="entry name" value="UVRD_HELICASE_CTER"/>
    <property type="match status" value="1"/>
</dbReference>
<accession>A0A449BDS1</accession>
<dbReference type="InterPro" id="IPR000212">
    <property type="entry name" value="DNA_helicase_UvrD/REP"/>
</dbReference>
<keyword evidence="3" id="KW-0227">DNA damage</keyword>
<feature type="binding site" evidence="14">
    <location>
        <begin position="31"/>
        <end position="38"/>
    </location>
    <ligand>
        <name>ATP</name>
        <dbReference type="ChEBI" id="CHEBI:30616"/>
    </ligand>
</feature>
<feature type="domain" description="UvrD-like helicase ATP-binding" evidence="15">
    <location>
        <begin position="10"/>
        <end position="414"/>
    </location>
</feature>
<dbReference type="GO" id="GO:0005829">
    <property type="term" value="C:cytosol"/>
    <property type="evidence" value="ECO:0007669"/>
    <property type="project" value="TreeGrafter"/>
</dbReference>
<dbReference type="InterPro" id="IPR011604">
    <property type="entry name" value="PDDEXK-like_dom_sf"/>
</dbReference>
<evidence type="ECO:0000313" key="17">
    <source>
        <dbReference type="EMBL" id="VEU80601.1"/>
    </source>
</evidence>
<keyword evidence="1" id="KW-0540">Nuclease</keyword>
<dbReference type="EC" id="5.6.2.4" evidence="12"/>
<evidence type="ECO:0000256" key="14">
    <source>
        <dbReference type="PROSITE-ProRule" id="PRU00560"/>
    </source>
</evidence>
<dbReference type="GO" id="GO:0003677">
    <property type="term" value="F:DNA binding"/>
    <property type="evidence" value="ECO:0007669"/>
    <property type="project" value="UniProtKB-KW"/>
</dbReference>
<dbReference type="Pfam" id="PF00580">
    <property type="entry name" value="UvrD-helicase"/>
    <property type="match status" value="1"/>
</dbReference>
<sequence length="1015" mass="119041">MTKEKVISEYGLNDAQALVVIDKSKELIVPAGAGSGKTKTLVTKVVHLLKTGADLDKFLVLTFTKKAANEMKERIKHELKKANLDALANKIDSSNISTFDAYAYNFVKQNASLIGLDSNIELLDQAVFFSLKKQIMSEIIMDIYLNNNSKIYEFLEMFTDKTSDESIVNDLISVYEKLIEKKNINEYSTTELIKKRVLFDSAELRETLEDISYEFCLLNDEYLENLYEVMDYLDSKTDNKIDFIGKRLKWTEIDSYSRKKIEKILKTYKDILKTNLDREDIDEVYRLQEYYLESVLDILNAYDEKILRFKEATNKYEFNDIANFLNKILKENKDILNRTKNRFKYVFVDEYQDTSSVQSEFLEMLIENNNDINVLYVGDIKQSIYKFRNAKPETFIEKLDTVNVISLSTNYRSSKRIIDFVNDIFLKILNNKEKYDIDYSDNHYMQSGSKLFSEDDSSADIFIEEIYTEDPAKSKYDAVEEAFVVGLKIKGLLETKKVSAYKDVAILSRNTTSFKIFKDVFKYLNIPLQVQVDQQIKSSYLLKLMANILMLSLDIAVNNNDNFKRKRFNYFSVARSELFQKSDYELFKALIDSNTLVGNNRKLDIDKEILNKCYKVYEAIMSKTNYEIIDIMVKEFQIFEKIIYATNKSDKEYQIEYLYNIASTLSDLNIMGKRFVEYIYELAYDDNVTLKLSVLQDEEENSVRLTNIHQSKGLEYNTLFVCGLNKKFGGSQMKKLKYGNDSKLIMQMKFEDNEKAHVYGEINSLIKQKGLNEEKASALKEELRLLYVALTRPKKALYLVMTPKDDYTNLDSFTDYLYENDITDIVKSKNVTRYQTYLKDPNYYKDLKDSNLYYPNIIDSLKEKSFDFSNEYEEEMKASIEINQLIDETLKNNLSKGTLLHEIFEYNDFNDLRVKNFYKMNFDGRDLKDAIDIYKELPFSYEEKEIIVNGIIDMVATYDNEVHIIDYKTSNIDPSKYMNQLESYRKYLKMIYPNKVIKTFLYSIAHNKLELVLPK</sequence>
<comment type="catalytic activity">
    <reaction evidence="13">
        <text>ATP + H2O = ADP + phosphate + H(+)</text>
        <dbReference type="Rhea" id="RHEA:13065"/>
        <dbReference type="ChEBI" id="CHEBI:15377"/>
        <dbReference type="ChEBI" id="CHEBI:15378"/>
        <dbReference type="ChEBI" id="CHEBI:30616"/>
        <dbReference type="ChEBI" id="CHEBI:43474"/>
        <dbReference type="ChEBI" id="CHEBI:456216"/>
        <dbReference type="EC" id="5.6.2.4"/>
    </reaction>
</comment>
<evidence type="ECO:0000256" key="9">
    <source>
        <dbReference type="ARBA" id="ARBA00023204"/>
    </source>
</evidence>
<dbReference type="AlphaFoldDB" id="A0A449BDS1"/>
<dbReference type="PROSITE" id="PS51198">
    <property type="entry name" value="UVRD_HELICASE_ATP_BIND"/>
    <property type="match status" value="1"/>
</dbReference>
<keyword evidence="4 14" id="KW-0378">Hydrolase</keyword>
<keyword evidence="6" id="KW-0269">Exonuclease</keyword>
<keyword evidence="5 14" id="KW-0347">Helicase</keyword>
<comment type="catalytic activity">
    <reaction evidence="11">
        <text>Couples ATP hydrolysis with the unwinding of duplex DNA by translocating in the 3'-5' direction.</text>
        <dbReference type="EC" id="5.6.2.4"/>
    </reaction>
</comment>
<evidence type="ECO:0000256" key="1">
    <source>
        <dbReference type="ARBA" id="ARBA00022722"/>
    </source>
</evidence>
<evidence type="ECO:0000256" key="7">
    <source>
        <dbReference type="ARBA" id="ARBA00022840"/>
    </source>
</evidence>
<evidence type="ECO:0000256" key="3">
    <source>
        <dbReference type="ARBA" id="ARBA00022763"/>
    </source>
</evidence>
<dbReference type="InterPro" id="IPR014017">
    <property type="entry name" value="DNA_helicase_UvrD-like_C"/>
</dbReference>
<keyword evidence="10" id="KW-0413">Isomerase</keyword>
<dbReference type="GO" id="GO:0043138">
    <property type="term" value="F:3'-5' DNA helicase activity"/>
    <property type="evidence" value="ECO:0007669"/>
    <property type="project" value="UniProtKB-EC"/>
</dbReference>
<keyword evidence="8" id="KW-0238">DNA-binding</keyword>
<evidence type="ECO:0000256" key="12">
    <source>
        <dbReference type="ARBA" id="ARBA00034808"/>
    </source>
</evidence>
<evidence type="ECO:0000256" key="2">
    <source>
        <dbReference type="ARBA" id="ARBA00022741"/>
    </source>
</evidence>
<dbReference type="InterPro" id="IPR014016">
    <property type="entry name" value="UvrD-like_ATP-bd"/>
</dbReference>
<keyword evidence="9" id="KW-0234">DNA repair</keyword>
<dbReference type="Pfam" id="PF13361">
    <property type="entry name" value="UvrD_C"/>
    <property type="match status" value="1"/>
</dbReference>
<keyword evidence="7 14" id="KW-0067">ATP-binding</keyword>
<dbReference type="KEGG" id="aaxa:NCTC10138_00978"/>
<dbReference type="CDD" id="cd17932">
    <property type="entry name" value="DEXQc_UvrD"/>
    <property type="match status" value="1"/>
</dbReference>
<evidence type="ECO:0000256" key="13">
    <source>
        <dbReference type="ARBA" id="ARBA00048988"/>
    </source>
</evidence>
<dbReference type="SUPFAM" id="SSF52540">
    <property type="entry name" value="P-loop containing nucleoside triphosphate hydrolases"/>
    <property type="match status" value="1"/>
</dbReference>
<name>A0A449BDS1_HAPAX</name>
<dbReference type="InterPro" id="IPR027417">
    <property type="entry name" value="P-loop_NTPase"/>
</dbReference>
<feature type="domain" description="UvrD-like helicase C-terminal" evidence="16">
    <location>
        <begin position="435"/>
        <end position="713"/>
    </location>
</feature>
<dbReference type="GO" id="GO:0016887">
    <property type="term" value="F:ATP hydrolysis activity"/>
    <property type="evidence" value="ECO:0007669"/>
    <property type="project" value="RHEA"/>
</dbReference>
<reference evidence="17 18" key="1">
    <citation type="submission" date="2019-01" db="EMBL/GenBank/DDBJ databases">
        <authorList>
            <consortium name="Pathogen Informatics"/>
        </authorList>
    </citation>
    <scope>NUCLEOTIDE SEQUENCE [LARGE SCALE GENOMIC DNA]</scope>
    <source>
        <strain evidence="17 18">NCTC10138</strain>
    </source>
</reference>
<evidence type="ECO:0000256" key="4">
    <source>
        <dbReference type="ARBA" id="ARBA00022801"/>
    </source>
</evidence>
<gene>
    <name evidence="17" type="primary">addA</name>
    <name evidence="17" type="ORF">NCTC10138_00978</name>
</gene>
<dbReference type="PANTHER" id="PTHR11070">
    <property type="entry name" value="UVRD / RECB / PCRA DNA HELICASE FAMILY MEMBER"/>
    <property type="match status" value="1"/>
</dbReference>
<evidence type="ECO:0000256" key="6">
    <source>
        <dbReference type="ARBA" id="ARBA00022839"/>
    </source>
</evidence>
<dbReference type="Proteomes" id="UP000289841">
    <property type="component" value="Chromosome"/>
</dbReference>
<evidence type="ECO:0000256" key="11">
    <source>
        <dbReference type="ARBA" id="ARBA00034617"/>
    </source>
</evidence>
<protein>
    <recommendedName>
        <fullName evidence="12">DNA 3'-5' helicase</fullName>
        <ecNumber evidence="12">5.6.2.4</ecNumber>
    </recommendedName>
</protein>
<dbReference type="STRING" id="1278311.GCA_000428705_01237"/>
<dbReference type="RefSeq" id="WP_162849135.1">
    <property type="nucleotide sequence ID" value="NZ_LR215048.1"/>
</dbReference>
<dbReference type="InterPro" id="IPR011335">
    <property type="entry name" value="Restrct_endonuc-II-like"/>
</dbReference>
<dbReference type="Gene3D" id="3.40.50.300">
    <property type="entry name" value="P-loop containing nucleotide triphosphate hydrolases"/>
    <property type="match status" value="4"/>
</dbReference>
<dbReference type="PANTHER" id="PTHR11070:SF67">
    <property type="entry name" value="DNA 3'-5' HELICASE"/>
    <property type="match status" value="1"/>
</dbReference>
<dbReference type="GO" id="GO:0000725">
    <property type="term" value="P:recombinational repair"/>
    <property type="evidence" value="ECO:0007669"/>
    <property type="project" value="TreeGrafter"/>
</dbReference>
<evidence type="ECO:0000256" key="5">
    <source>
        <dbReference type="ARBA" id="ARBA00022806"/>
    </source>
</evidence>
<evidence type="ECO:0000313" key="18">
    <source>
        <dbReference type="Proteomes" id="UP000289841"/>
    </source>
</evidence>
<organism evidence="17 18">
    <name type="scientific">Haploplasma axanthum</name>
    <name type="common">Acholeplasma axanthum</name>
    <dbReference type="NCBI Taxonomy" id="29552"/>
    <lineage>
        <taxon>Bacteria</taxon>
        <taxon>Bacillati</taxon>
        <taxon>Mycoplasmatota</taxon>
        <taxon>Mollicutes</taxon>
        <taxon>Acholeplasmatales</taxon>
        <taxon>Acholeplasmataceae</taxon>
        <taxon>Haploplasma</taxon>
    </lineage>
</organism>